<organism evidence="1 2">
    <name type="scientific">Fulvimarina uroteuthidis</name>
    <dbReference type="NCBI Taxonomy" id="3098149"/>
    <lineage>
        <taxon>Bacteria</taxon>
        <taxon>Pseudomonadati</taxon>
        <taxon>Pseudomonadota</taxon>
        <taxon>Alphaproteobacteria</taxon>
        <taxon>Hyphomicrobiales</taxon>
        <taxon>Aurantimonadaceae</taxon>
        <taxon>Fulvimarina</taxon>
    </lineage>
</organism>
<name>A0ABU5HYU0_9HYPH</name>
<dbReference type="Proteomes" id="UP001294412">
    <property type="component" value="Unassembled WGS sequence"/>
</dbReference>
<dbReference type="RefSeq" id="WP_322185734.1">
    <property type="nucleotide sequence ID" value="NZ_JAXLPB010000001.1"/>
</dbReference>
<evidence type="ECO:0000313" key="2">
    <source>
        <dbReference type="Proteomes" id="UP001294412"/>
    </source>
</evidence>
<protein>
    <submittedName>
        <fullName evidence="1">Uncharacterized protein</fullName>
    </submittedName>
</protein>
<accession>A0ABU5HYU0</accession>
<reference evidence="1 2" key="1">
    <citation type="submission" date="2023-12" db="EMBL/GenBank/DDBJ databases">
        <title>Description of Novel Strain Fulvimarina sp. 2208YS6-2-32 isolated from Uroteuthis (Photololigo) edulis.</title>
        <authorList>
            <person name="Park J.-S."/>
        </authorList>
    </citation>
    <scope>NUCLEOTIDE SEQUENCE [LARGE SCALE GENOMIC DNA]</scope>
    <source>
        <strain evidence="1 2">2208YS6-2-32</strain>
    </source>
</reference>
<comment type="caution">
    <text evidence="1">The sequence shown here is derived from an EMBL/GenBank/DDBJ whole genome shotgun (WGS) entry which is preliminary data.</text>
</comment>
<dbReference type="EMBL" id="JAXLPB010000001">
    <property type="protein sequence ID" value="MDY8108285.1"/>
    <property type="molecule type" value="Genomic_DNA"/>
</dbReference>
<keyword evidence="2" id="KW-1185">Reference proteome</keyword>
<proteinExistence type="predicted"/>
<sequence>MLPIGSQALDGGWVDGVRRDAAQEIKGVVCCALDDQACEAVGVVWCDYRWRFQLRQESRAKITIYQMKEFVFE</sequence>
<evidence type="ECO:0000313" key="1">
    <source>
        <dbReference type="EMBL" id="MDY8108285.1"/>
    </source>
</evidence>
<gene>
    <name evidence="1" type="ORF">U0C82_03860</name>
</gene>